<feature type="binding site" evidence="7">
    <location>
        <position position="126"/>
    </location>
    <ligand>
        <name>Zn(2+)</name>
        <dbReference type="ChEBI" id="CHEBI:29105"/>
    </ligand>
</feature>
<dbReference type="GO" id="GO:0008270">
    <property type="term" value="F:zinc ion binding"/>
    <property type="evidence" value="ECO:0007669"/>
    <property type="project" value="TreeGrafter"/>
</dbReference>
<sequence>MTRKGQLTVQRKTIYDLIAEAPDHPTAGDILERLKEQGHAFAYATVYNSLRYLTQEGLVRELKLEGDASRYDARVEDHHHIVCQSCGKVDEVFAEAPGDWIRRIAEETGYDVQEQHFLFKGVCAECRTTKKPSH</sequence>
<dbReference type="RefSeq" id="WP_315605136.1">
    <property type="nucleotide sequence ID" value="NZ_CP130318.1"/>
</dbReference>
<protein>
    <submittedName>
        <fullName evidence="8">Transcriptional repressor</fullName>
    </submittedName>
</protein>
<keyword evidence="6" id="KW-0804">Transcription</keyword>
<dbReference type="CDD" id="cd07153">
    <property type="entry name" value="Fur_like"/>
    <property type="match status" value="1"/>
</dbReference>
<dbReference type="Pfam" id="PF01475">
    <property type="entry name" value="FUR"/>
    <property type="match status" value="1"/>
</dbReference>
<keyword evidence="2" id="KW-0678">Repressor</keyword>
<evidence type="ECO:0000313" key="9">
    <source>
        <dbReference type="Proteomes" id="UP001305702"/>
    </source>
</evidence>
<dbReference type="GO" id="GO:1900376">
    <property type="term" value="P:regulation of secondary metabolite biosynthetic process"/>
    <property type="evidence" value="ECO:0007669"/>
    <property type="project" value="TreeGrafter"/>
</dbReference>
<evidence type="ECO:0000256" key="3">
    <source>
        <dbReference type="ARBA" id="ARBA00022833"/>
    </source>
</evidence>
<dbReference type="Gene3D" id="1.10.10.10">
    <property type="entry name" value="Winged helix-like DNA-binding domain superfamily/Winged helix DNA-binding domain"/>
    <property type="match status" value="1"/>
</dbReference>
<keyword evidence="9" id="KW-1185">Reference proteome</keyword>
<keyword evidence="3 7" id="KW-0862">Zinc</keyword>
<feature type="binding site" evidence="7">
    <location>
        <position position="123"/>
    </location>
    <ligand>
        <name>Zn(2+)</name>
        <dbReference type="ChEBI" id="CHEBI:29105"/>
    </ligand>
</feature>
<proteinExistence type="inferred from homology"/>
<evidence type="ECO:0000256" key="6">
    <source>
        <dbReference type="ARBA" id="ARBA00023163"/>
    </source>
</evidence>
<dbReference type="Proteomes" id="UP001305702">
    <property type="component" value="Chromosome"/>
</dbReference>
<comment type="cofactor">
    <cofactor evidence="7">
        <name>Zn(2+)</name>
        <dbReference type="ChEBI" id="CHEBI:29105"/>
    </cofactor>
    <text evidence="7">Binds 1 zinc ion per subunit.</text>
</comment>
<dbReference type="EMBL" id="CP130318">
    <property type="protein sequence ID" value="WNQ11360.1"/>
    <property type="molecule type" value="Genomic_DNA"/>
</dbReference>
<evidence type="ECO:0000256" key="1">
    <source>
        <dbReference type="ARBA" id="ARBA00007957"/>
    </source>
</evidence>
<reference evidence="8 9" key="1">
    <citation type="submission" date="2022-02" db="EMBL/GenBank/DDBJ databases">
        <title>Paenibacillus sp. MBLB1776 Whole Genome Shotgun Sequencing.</title>
        <authorList>
            <person name="Hwang C.Y."/>
            <person name="Cho E.-S."/>
            <person name="Seo M.-J."/>
        </authorList>
    </citation>
    <scope>NUCLEOTIDE SEQUENCE [LARGE SCALE GENOMIC DNA]</scope>
    <source>
        <strain evidence="8 9">MBLB1776</strain>
    </source>
</reference>
<dbReference type="PANTHER" id="PTHR33202:SF7">
    <property type="entry name" value="FERRIC UPTAKE REGULATION PROTEIN"/>
    <property type="match status" value="1"/>
</dbReference>
<accession>A0AA96LFY0</accession>
<evidence type="ECO:0000256" key="5">
    <source>
        <dbReference type="ARBA" id="ARBA00023125"/>
    </source>
</evidence>
<keyword evidence="4" id="KW-0805">Transcription regulation</keyword>
<comment type="similarity">
    <text evidence="1">Belongs to the Fur family.</text>
</comment>
<name>A0AA96LFY0_9BACL</name>
<dbReference type="InterPro" id="IPR036390">
    <property type="entry name" value="WH_DNA-bd_sf"/>
</dbReference>
<evidence type="ECO:0000256" key="4">
    <source>
        <dbReference type="ARBA" id="ARBA00023015"/>
    </source>
</evidence>
<organism evidence="8 9">
    <name type="scientific">Paenibacillus aurantius</name>
    <dbReference type="NCBI Taxonomy" id="2918900"/>
    <lineage>
        <taxon>Bacteria</taxon>
        <taxon>Bacillati</taxon>
        <taxon>Bacillota</taxon>
        <taxon>Bacilli</taxon>
        <taxon>Bacillales</taxon>
        <taxon>Paenibacillaceae</taxon>
        <taxon>Paenibacillus</taxon>
    </lineage>
</organism>
<dbReference type="InterPro" id="IPR002481">
    <property type="entry name" value="FUR"/>
</dbReference>
<dbReference type="InterPro" id="IPR043135">
    <property type="entry name" value="Fur_C"/>
</dbReference>
<evidence type="ECO:0000313" key="8">
    <source>
        <dbReference type="EMBL" id="WNQ11360.1"/>
    </source>
</evidence>
<keyword evidence="7" id="KW-0479">Metal-binding</keyword>
<gene>
    <name evidence="8" type="ORF">MJA45_27810</name>
</gene>
<dbReference type="GO" id="GO:0000976">
    <property type="term" value="F:transcription cis-regulatory region binding"/>
    <property type="evidence" value="ECO:0007669"/>
    <property type="project" value="TreeGrafter"/>
</dbReference>
<evidence type="ECO:0000256" key="2">
    <source>
        <dbReference type="ARBA" id="ARBA00022491"/>
    </source>
</evidence>
<feature type="binding site" evidence="7">
    <location>
        <position position="83"/>
    </location>
    <ligand>
        <name>Zn(2+)</name>
        <dbReference type="ChEBI" id="CHEBI:29105"/>
    </ligand>
</feature>
<dbReference type="SUPFAM" id="SSF46785">
    <property type="entry name" value="Winged helix' DNA-binding domain"/>
    <property type="match status" value="1"/>
</dbReference>
<feature type="binding site" evidence="7">
    <location>
        <position position="86"/>
    </location>
    <ligand>
        <name>Zn(2+)</name>
        <dbReference type="ChEBI" id="CHEBI:29105"/>
    </ligand>
</feature>
<keyword evidence="5" id="KW-0238">DNA-binding</keyword>
<evidence type="ECO:0000256" key="7">
    <source>
        <dbReference type="PIRSR" id="PIRSR602481-1"/>
    </source>
</evidence>
<dbReference type="KEGG" id="paun:MJA45_27810"/>
<dbReference type="AlphaFoldDB" id="A0AA96LFY0"/>
<dbReference type="InterPro" id="IPR036388">
    <property type="entry name" value="WH-like_DNA-bd_sf"/>
</dbReference>
<dbReference type="GO" id="GO:0045892">
    <property type="term" value="P:negative regulation of DNA-templated transcription"/>
    <property type="evidence" value="ECO:0007669"/>
    <property type="project" value="TreeGrafter"/>
</dbReference>
<dbReference type="PANTHER" id="PTHR33202">
    <property type="entry name" value="ZINC UPTAKE REGULATION PROTEIN"/>
    <property type="match status" value="1"/>
</dbReference>
<dbReference type="GO" id="GO:0003700">
    <property type="term" value="F:DNA-binding transcription factor activity"/>
    <property type="evidence" value="ECO:0007669"/>
    <property type="project" value="InterPro"/>
</dbReference>
<dbReference type="Gene3D" id="3.30.1490.190">
    <property type="match status" value="1"/>
</dbReference>